<evidence type="ECO:0000313" key="3">
    <source>
        <dbReference type="Proteomes" id="UP000000763"/>
    </source>
</evidence>
<evidence type="ECO:0000313" key="2">
    <source>
        <dbReference type="EMBL" id="BAC83884.1"/>
    </source>
</evidence>
<protein>
    <recommendedName>
        <fullName evidence="4">Secreted protein</fullName>
    </recommendedName>
</protein>
<dbReference type="Proteomes" id="UP000000763">
    <property type="component" value="Chromosome 7"/>
</dbReference>
<dbReference type="EMBL" id="AP005175">
    <property type="protein sequence ID" value="BAC83884.1"/>
    <property type="molecule type" value="Genomic_DNA"/>
</dbReference>
<proteinExistence type="predicted"/>
<keyword evidence="1" id="KW-0732">Signal</keyword>
<evidence type="ECO:0008006" key="4">
    <source>
        <dbReference type="Google" id="ProtNLM"/>
    </source>
</evidence>
<gene>
    <name evidence="2" type="primary">OSJNBb0040H10.31</name>
</gene>
<evidence type="ECO:0000256" key="1">
    <source>
        <dbReference type="SAM" id="SignalP"/>
    </source>
</evidence>
<dbReference type="AlphaFoldDB" id="Q6Z4F6"/>
<reference evidence="3" key="2">
    <citation type="journal article" date="2008" name="Nucleic Acids Res.">
        <title>The rice annotation project database (RAP-DB): 2008 update.</title>
        <authorList>
            <consortium name="The rice annotation project (RAP)"/>
        </authorList>
    </citation>
    <scope>GENOME REANNOTATION</scope>
    <source>
        <strain evidence="3">cv. Nipponbare</strain>
    </source>
</reference>
<feature type="signal peptide" evidence="1">
    <location>
        <begin position="1"/>
        <end position="18"/>
    </location>
</feature>
<name>Q6Z4F6_ORYSJ</name>
<accession>Q6Z4F6</accession>
<organism evidence="2 3">
    <name type="scientific">Oryza sativa subsp. japonica</name>
    <name type="common">Rice</name>
    <dbReference type="NCBI Taxonomy" id="39947"/>
    <lineage>
        <taxon>Eukaryota</taxon>
        <taxon>Viridiplantae</taxon>
        <taxon>Streptophyta</taxon>
        <taxon>Embryophyta</taxon>
        <taxon>Tracheophyta</taxon>
        <taxon>Spermatophyta</taxon>
        <taxon>Magnoliopsida</taxon>
        <taxon>Liliopsida</taxon>
        <taxon>Poales</taxon>
        <taxon>Poaceae</taxon>
        <taxon>BOP clade</taxon>
        <taxon>Oryzoideae</taxon>
        <taxon>Oryzeae</taxon>
        <taxon>Oryzinae</taxon>
        <taxon>Oryza</taxon>
        <taxon>Oryza sativa</taxon>
    </lineage>
</organism>
<feature type="chain" id="PRO_5004282666" description="Secreted protein" evidence="1">
    <location>
        <begin position="19"/>
        <end position="86"/>
    </location>
</feature>
<reference evidence="3" key="1">
    <citation type="journal article" date="2005" name="Nature">
        <title>The map-based sequence of the rice genome.</title>
        <authorList>
            <consortium name="International rice genome sequencing project (IRGSP)"/>
            <person name="Matsumoto T."/>
            <person name="Wu J."/>
            <person name="Kanamori H."/>
            <person name="Katayose Y."/>
            <person name="Fujisawa M."/>
            <person name="Namiki N."/>
            <person name="Mizuno H."/>
            <person name="Yamamoto K."/>
            <person name="Antonio B.A."/>
            <person name="Baba T."/>
            <person name="Sakata K."/>
            <person name="Nagamura Y."/>
            <person name="Aoki H."/>
            <person name="Arikawa K."/>
            <person name="Arita K."/>
            <person name="Bito T."/>
            <person name="Chiden Y."/>
            <person name="Fujitsuka N."/>
            <person name="Fukunaka R."/>
            <person name="Hamada M."/>
            <person name="Harada C."/>
            <person name="Hayashi A."/>
            <person name="Hijishita S."/>
            <person name="Honda M."/>
            <person name="Hosokawa S."/>
            <person name="Ichikawa Y."/>
            <person name="Idonuma A."/>
            <person name="Iijima M."/>
            <person name="Ikeda M."/>
            <person name="Ikeno M."/>
            <person name="Ito K."/>
            <person name="Ito S."/>
            <person name="Ito T."/>
            <person name="Ito Y."/>
            <person name="Ito Y."/>
            <person name="Iwabuchi A."/>
            <person name="Kamiya K."/>
            <person name="Karasawa W."/>
            <person name="Kurita K."/>
            <person name="Katagiri S."/>
            <person name="Kikuta A."/>
            <person name="Kobayashi H."/>
            <person name="Kobayashi N."/>
            <person name="Machita K."/>
            <person name="Maehara T."/>
            <person name="Masukawa M."/>
            <person name="Mizubayashi T."/>
            <person name="Mukai Y."/>
            <person name="Nagasaki H."/>
            <person name="Nagata Y."/>
            <person name="Naito S."/>
            <person name="Nakashima M."/>
            <person name="Nakama Y."/>
            <person name="Nakamichi Y."/>
            <person name="Nakamura M."/>
            <person name="Meguro A."/>
            <person name="Negishi M."/>
            <person name="Ohta I."/>
            <person name="Ohta T."/>
            <person name="Okamoto M."/>
            <person name="Ono N."/>
            <person name="Saji S."/>
            <person name="Sakaguchi M."/>
            <person name="Sakai K."/>
            <person name="Shibata M."/>
            <person name="Shimokawa T."/>
            <person name="Song J."/>
            <person name="Takazaki Y."/>
            <person name="Terasawa K."/>
            <person name="Tsugane M."/>
            <person name="Tsuji K."/>
            <person name="Ueda S."/>
            <person name="Waki K."/>
            <person name="Yamagata H."/>
            <person name="Yamamoto M."/>
            <person name="Yamamoto S."/>
            <person name="Yamane H."/>
            <person name="Yoshiki S."/>
            <person name="Yoshihara R."/>
            <person name="Yukawa K."/>
            <person name="Zhong H."/>
            <person name="Yano M."/>
            <person name="Yuan Q."/>
            <person name="Ouyang S."/>
            <person name="Liu J."/>
            <person name="Jones K.M."/>
            <person name="Gansberger K."/>
            <person name="Moffat K."/>
            <person name="Hill J."/>
            <person name="Bera J."/>
            <person name="Fadrosh D."/>
            <person name="Jin S."/>
            <person name="Johri S."/>
            <person name="Kim M."/>
            <person name="Overton L."/>
            <person name="Reardon M."/>
            <person name="Tsitrin T."/>
            <person name="Vuong H."/>
            <person name="Weaver B."/>
            <person name="Ciecko A."/>
            <person name="Tallon L."/>
            <person name="Jackson J."/>
            <person name="Pai G."/>
            <person name="Aken S.V."/>
            <person name="Utterback T."/>
            <person name="Reidmuller S."/>
            <person name="Feldblyum T."/>
            <person name="Hsiao J."/>
            <person name="Zismann V."/>
            <person name="Iobst S."/>
            <person name="de Vazeille A.R."/>
            <person name="Buell C.R."/>
            <person name="Ying K."/>
            <person name="Li Y."/>
            <person name="Lu T."/>
            <person name="Huang Y."/>
            <person name="Zhao Q."/>
            <person name="Feng Q."/>
            <person name="Zhang L."/>
            <person name="Zhu J."/>
            <person name="Weng Q."/>
            <person name="Mu J."/>
            <person name="Lu Y."/>
            <person name="Fan D."/>
            <person name="Liu Y."/>
            <person name="Guan J."/>
            <person name="Zhang Y."/>
            <person name="Yu S."/>
            <person name="Liu X."/>
            <person name="Zhang Y."/>
            <person name="Hong G."/>
            <person name="Han B."/>
            <person name="Choisne N."/>
            <person name="Demange N."/>
            <person name="Orjeda G."/>
            <person name="Samain S."/>
            <person name="Cattolico L."/>
            <person name="Pelletier E."/>
            <person name="Couloux A."/>
            <person name="Segurens B."/>
            <person name="Wincker P."/>
            <person name="D'Hont A."/>
            <person name="Scarpelli C."/>
            <person name="Weissenbach J."/>
            <person name="Salanoubat M."/>
            <person name="Quetier F."/>
            <person name="Yu Y."/>
            <person name="Kim H.R."/>
            <person name="Rambo T."/>
            <person name="Currie J."/>
            <person name="Collura K."/>
            <person name="Luo M."/>
            <person name="Yang T."/>
            <person name="Ammiraju J.S.S."/>
            <person name="Engler F."/>
            <person name="Soderlund C."/>
            <person name="Wing R.A."/>
            <person name="Palmer L.E."/>
            <person name="de la Bastide M."/>
            <person name="Spiegel L."/>
            <person name="Nascimento L."/>
            <person name="Zutavern T."/>
            <person name="O'Shaughnessy A."/>
            <person name="Dike S."/>
            <person name="Dedhia N."/>
            <person name="Preston R."/>
            <person name="Balija V."/>
            <person name="McCombie W.R."/>
            <person name="Chow T."/>
            <person name="Chen H."/>
            <person name="Chung M."/>
            <person name="Chen C."/>
            <person name="Shaw J."/>
            <person name="Wu H."/>
            <person name="Hsiao K."/>
            <person name="Chao Y."/>
            <person name="Chu M."/>
            <person name="Cheng C."/>
            <person name="Hour A."/>
            <person name="Lee P."/>
            <person name="Lin S."/>
            <person name="Lin Y."/>
            <person name="Liou J."/>
            <person name="Liu S."/>
            <person name="Hsing Y."/>
            <person name="Raghuvanshi S."/>
            <person name="Mohanty A."/>
            <person name="Bharti A.K."/>
            <person name="Gaur A."/>
            <person name="Gupta V."/>
            <person name="Kumar D."/>
            <person name="Ravi V."/>
            <person name="Vij S."/>
            <person name="Kapur A."/>
            <person name="Khurana P."/>
            <person name="Khurana P."/>
            <person name="Khurana J.P."/>
            <person name="Tyagi A.K."/>
            <person name="Gaikwad K."/>
            <person name="Singh A."/>
            <person name="Dalal V."/>
            <person name="Srivastava S."/>
            <person name="Dixit A."/>
            <person name="Pal A.K."/>
            <person name="Ghazi I.A."/>
            <person name="Yadav M."/>
            <person name="Pandit A."/>
            <person name="Bhargava A."/>
            <person name="Sureshbabu K."/>
            <person name="Batra K."/>
            <person name="Sharma T.R."/>
            <person name="Mohapatra T."/>
            <person name="Singh N.K."/>
            <person name="Messing J."/>
            <person name="Nelson A.B."/>
            <person name="Fuks G."/>
            <person name="Kavchok S."/>
            <person name="Keizer G."/>
            <person name="Linton E."/>
            <person name="Llaca V."/>
            <person name="Song R."/>
            <person name="Tanyolac B."/>
            <person name="Young S."/>
            <person name="Ho-Il K."/>
            <person name="Hahn J.H."/>
            <person name="Sangsakoo G."/>
            <person name="Vanavichit A."/>
            <person name="de Mattos Luiz.A.T."/>
            <person name="Zimmer P.D."/>
            <person name="Malone G."/>
            <person name="Dellagostin O."/>
            <person name="de Oliveira A.C."/>
            <person name="Bevan M."/>
            <person name="Bancroft I."/>
            <person name="Minx P."/>
            <person name="Cordum H."/>
            <person name="Wilson R."/>
            <person name="Cheng Z."/>
            <person name="Jin W."/>
            <person name="Jiang J."/>
            <person name="Leong S.A."/>
            <person name="Iwama H."/>
            <person name="Gojobori T."/>
            <person name="Itoh T."/>
            <person name="Niimura Y."/>
            <person name="Fujii Y."/>
            <person name="Habara T."/>
            <person name="Sakai H."/>
            <person name="Sato Y."/>
            <person name="Wilson G."/>
            <person name="Kumar K."/>
            <person name="McCouch S."/>
            <person name="Juretic N."/>
            <person name="Hoen D."/>
            <person name="Wright S."/>
            <person name="Bruskiewich R."/>
            <person name="Bureau T."/>
            <person name="Miyao A."/>
            <person name="Hirochika H."/>
            <person name="Nishikawa T."/>
            <person name="Kadowaki K."/>
            <person name="Sugiura M."/>
            <person name="Burr B."/>
            <person name="Sasaki T."/>
        </authorList>
    </citation>
    <scope>NUCLEOTIDE SEQUENCE [LARGE SCALE GENOMIC DNA]</scope>
    <source>
        <strain evidence="3">cv. Nipponbare</strain>
    </source>
</reference>
<sequence>MILIKIILLASSHHLTVAMLPQSDSFQNGQEQGHRHILHLQSLNAGEKASARVCTRMGTVTKSKYGVASISTVDATCSTGERERGD</sequence>